<protein>
    <submittedName>
        <fullName evidence="2">Uncharacterized protein</fullName>
    </submittedName>
</protein>
<name>A0A7S9ST02_9CAUD</name>
<keyword evidence="3" id="KW-1185">Reference proteome</keyword>
<organism evidence="2 3">
    <name type="scientific">Proteus phage PmP19</name>
    <dbReference type="NCBI Taxonomy" id="2759188"/>
    <lineage>
        <taxon>Viruses</taxon>
        <taxon>Duplodnaviria</taxon>
        <taxon>Heunggongvirae</taxon>
        <taxon>Uroviricota</taxon>
        <taxon>Caudoviricetes</taxon>
        <taxon>Autographivirales</taxon>
        <taxon>Autosignataviridae</taxon>
        <taxon>Molineuxvirinae</taxon>
        <taxon>Gansuvirus</taxon>
        <taxon>Gansuvirus PmP19</taxon>
    </lineage>
</organism>
<feature type="region of interest" description="Disordered" evidence="1">
    <location>
        <begin position="218"/>
        <end position="268"/>
    </location>
</feature>
<evidence type="ECO:0000313" key="2">
    <source>
        <dbReference type="EMBL" id="QPI15941.1"/>
    </source>
</evidence>
<accession>A0A7S9ST02</accession>
<feature type="compositionally biased region" description="Basic and acidic residues" evidence="1">
    <location>
        <begin position="218"/>
        <end position="240"/>
    </location>
</feature>
<evidence type="ECO:0000313" key="3">
    <source>
        <dbReference type="Proteomes" id="UP000594665"/>
    </source>
</evidence>
<feature type="compositionally biased region" description="Low complexity" evidence="1">
    <location>
        <begin position="246"/>
        <end position="260"/>
    </location>
</feature>
<sequence length="268" mass="28696">MAREFDFGADVATGGGKVFKNPEVGPHDAILGAVIHVGSYQDVFVKGSTREEKKPVNYVLLQAILMGDDDLNEDGSRMEAWRAVGLKSGDKAELTVLMNALDPKEELSGFDECIGVPFIANMKGSDDKGEDGLPLYVNWASKGFAGCTGKLAKLVLSAAEEEGIKTIGHVKFNDITKEVLDAIPAHLVRQYFMSEHKHGAKNLSVPGSHVEAIIAAARESDPKWKAPADKDAKPDDKKPLDTGATVPAQDVPPADNVPAPDMDEGAEY</sequence>
<gene>
    <name evidence="2" type="ORF">PmP19_35</name>
</gene>
<reference evidence="2 3" key="1">
    <citation type="submission" date="2020-06" db="EMBL/GenBank/DDBJ databases">
        <title>Morphologic and genomic characterization of Proteus mirabilis lytic bacteriophage PmP19.</title>
        <authorList>
            <person name="Han S."/>
        </authorList>
    </citation>
    <scope>NUCLEOTIDE SEQUENCE [LARGE SCALE GENOMIC DNA]</scope>
</reference>
<dbReference type="EMBL" id="MT680615">
    <property type="protein sequence ID" value="QPI15941.1"/>
    <property type="molecule type" value="Genomic_DNA"/>
</dbReference>
<evidence type="ECO:0000256" key="1">
    <source>
        <dbReference type="SAM" id="MobiDB-lite"/>
    </source>
</evidence>
<dbReference type="Proteomes" id="UP000594665">
    <property type="component" value="Segment"/>
</dbReference>
<proteinExistence type="predicted"/>